<keyword evidence="2 6" id="KW-0812">Transmembrane</keyword>
<feature type="transmembrane region" description="Helical" evidence="6">
    <location>
        <begin position="671"/>
        <end position="691"/>
    </location>
</feature>
<name>A0ABP0GGZ2_CLALP</name>
<evidence type="ECO:0000313" key="12">
    <source>
        <dbReference type="Proteomes" id="UP001642483"/>
    </source>
</evidence>
<keyword evidence="5" id="KW-1015">Disulfide bond</keyword>
<dbReference type="Proteomes" id="UP001642483">
    <property type="component" value="Unassembled WGS sequence"/>
</dbReference>
<evidence type="ECO:0000259" key="10">
    <source>
        <dbReference type="PROSITE" id="PS50261"/>
    </source>
</evidence>
<dbReference type="PROSITE" id="PS50041">
    <property type="entry name" value="C_TYPE_LECTIN_2"/>
    <property type="match status" value="1"/>
</dbReference>
<dbReference type="PROSITE" id="PS50261">
    <property type="entry name" value="G_PROTEIN_RECEP_F2_4"/>
    <property type="match status" value="1"/>
</dbReference>
<dbReference type="InterPro" id="IPR016186">
    <property type="entry name" value="C-type_lectin-like/link_sf"/>
</dbReference>
<dbReference type="Pfam" id="PF00002">
    <property type="entry name" value="7tm_2"/>
    <property type="match status" value="1"/>
</dbReference>
<evidence type="ECO:0000259" key="8">
    <source>
        <dbReference type="PROSITE" id="PS50041"/>
    </source>
</evidence>
<feature type="transmembrane region" description="Helical" evidence="6">
    <location>
        <begin position="565"/>
        <end position="591"/>
    </location>
</feature>
<evidence type="ECO:0000256" key="4">
    <source>
        <dbReference type="ARBA" id="ARBA00023136"/>
    </source>
</evidence>
<dbReference type="PANTHER" id="PTHR45692">
    <property type="entry name" value="G_PROTEIN_RECEP_F2_4 DOMAIN-CONTAINING PROTEIN"/>
    <property type="match status" value="1"/>
</dbReference>
<sequence length="790" mass="90624">MKSVMGLRFLVIATFSPVIASIWVTWNRQGTVQYGFINFTGSHSAAVNVCEETNFTNLITLRSRGKDTSDLTEAFRAYQYAGNKLSNENTSSFWLGTTREYKDVINSTPGPRETHCSPQWRHYDNAVVNYTNWAHHFPNNRPDFNCAVVTRVCSQSCVWSWQNRACENSAHIEITVCEHRGNRNTFEHIEDLINSNHSLTTHTLEKFSASVLDVFYEKPLNYSQLFQGTHILMKLSERDTDVEVSHDTVKNVLQASQIQHDFIEDHLQTVSVHNRENIAKVLERFLYRVVFNETERIARFSTRSFLAEVQLIEEGRTTNPITFRTTDDAAVYITIPQSAINRLDSTSRKNKTRLSFLRYKDSLLFPSEFNVSQIILAQINGQEHTSLRNPVTYSIALPERHSKEKIRYIQCVAWNFSISAWSGQGCYLSANTNPPICSCNHLTNFAILVQIVRRPVYTLFNAFNKIIGSISCIGFFLTVLIYSAFSELRRSKPGPIHINLCFCYGIAYFIFIIGSDQTDAEIPCLVATILSHYFFLAGWFWTSMEAYTMYLLFVCKMKTLGKNFFLHLWIVSYLIPFVIVAMNVGLTVGYYDRLPVDTFVRSSDSMLFNSSYVSNYYCWLTKYSLYFGFLAEGGILLGINIFVYIYVLRAITCGRQKMQSTRMDQTTAENVSRAIAIGFMLGLVWILAIPMELLAYSSVLVEPVTYLFSVLIATQGIITFYLFCVRPVRTRRMWVNAVSDFFRSCCFRINNVEGILSFFQTNDSLMLRARSRRLSNGRSSSNVSVRESKH</sequence>
<dbReference type="InterPro" id="IPR000203">
    <property type="entry name" value="GPS"/>
</dbReference>
<keyword evidence="12" id="KW-1185">Reference proteome</keyword>
<dbReference type="InterPro" id="IPR046338">
    <property type="entry name" value="GAIN_dom_sf"/>
</dbReference>
<dbReference type="InterPro" id="IPR001304">
    <property type="entry name" value="C-type_lectin-like"/>
</dbReference>
<dbReference type="SUPFAM" id="SSF56436">
    <property type="entry name" value="C-type lectin-like"/>
    <property type="match status" value="1"/>
</dbReference>
<dbReference type="InterPro" id="IPR017981">
    <property type="entry name" value="GPCR_2-like_7TM"/>
</dbReference>
<evidence type="ECO:0000256" key="1">
    <source>
        <dbReference type="ARBA" id="ARBA00004141"/>
    </source>
</evidence>
<evidence type="ECO:0000256" key="5">
    <source>
        <dbReference type="ARBA" id="ARBA00023157"/>
    </source>
</evidence>
<evidence type="ECO:0000256" key="7">
    <source>
        <dbReference type="SAM" id="SignalP"/>
    </source>
</evidence>
<comment type="subcellular location">
    <subcellularLocation>
        <location evidence="1">Membrane</location>
        <topology evidence="1">Multi-pass membrane protein</topology>
    </subcellularLocation>
</comment>
<dbReference type="CDD" id="cd00037">
    <property type="entry name" value="CLECT"/>
    <property type="match status" value="1"/>
</dbReference>
<feature type="transmembrane region" description="Helical" evidence="6">
    <location>
        <begin position="533"/>
        <end position="553"/>
    </location>
</feature>
<feature type="signal peptide" evidence="7">
    <location>
        <begin position="1"/>
        <end position="20"/>
    </location>
</feature>
<dbReference type="PROSITE" id="PS50221">
    <property type="entry name" value="GAIN_B"/>
    <property type="match status" value="1"/>
</dbReference>
<dbReference type="InterPro" id="IPR016187">
    <property type="entry name" value="CTDL_fold"/>
</dbReference>
<feature type="chain" id="PRO_5045197913" evidence="7">
    <location>
        <begin position="21"/>
        <end position="790"/>
    </location>
</feature>
<dbReference type="Pfam" id="PF01825">
    <property type="entry name" value="GPS"/>
    <property type="match status" value="1"/>
</dbReference>
<dbReference type="Gene3D" id="2.60.220.50">
    <property type="match status" value="1"/>
</dbReference>
<dbReference type="Gene3D" id="3.10.100.10">
    <property type="entry name" value="Mannose-Binding Protein A, subunit A"/>
    <property type="match status" value="1"/>
</dbReference>
<feature type="transmembrane region" description="Helical" evidence="6">
    <location>
        <begin position="703"/>
        <end position="724"/>
    </location>
</feature>
<feature type="domain" description="G-protein coupled receptors family 2 profile 2" evidence="10">
    <location>
        <begin position="460"/>
        <end position="727"/>
    </location>
</feature>
<evidence type="ECO:0000256" key="3">
    <source>
        <dbReference type="ARBA" id="ARBA00022989"/>
    </source>
</evidence>
<dbReference type="SMART" id="SM00303">
    <property type="entry name" value="GPS"/>
    <property type="match status" value="1"/>
</dbReference>
<keyword evidence="3 6" id="KW-1133">Transmembrane helix</keyword>
<evidence type="ECO:0000256" key="2">
    <source>
        <dbReference type="ARBA" id="ARBA00022692"/>
    </source>
</evidence>
<proteinExistence type="predicted"/>
<dbReference type="InterPro" id="IPR057244">
    <property type="entry name" value="GAIN_B"/>
</dbReference>
<dbReference type="EMBL" id="CAWYQH010000119">
    <property type="protein sequence ID" value="CAK8691028.1"/>
    <property type="molecule type" value="Genomic_DNA"/>
</dbReference>
<dbReference type="Gene3D" id="1.20.1070.10">
    <property type="entry name" value="Rhodopsin 7-helix transmembrane proteins"/>
    <property type="match status" value="1"/>
</dbReference>
<accession>A0ABP0GGZ2</accession>
<feature type="domain" description="C-type lectin" evidence="8">
    <location>
        <begin position="34"/>
        <end position="167"/>
    </location>
</feature>
<dbReference type="PANTHER" id="PTHR45692:SF1">
    <property type="entry name" value="G-PROTEIN COUPLED RECEPTORS FAMILY 2 PROFILE 2 DOMAIN-CONTAINING PROTEIN"/>
    <property type="match status" value="1"/>
</dbReference>
<evidence type="ECO:0000313" key="11">
    <source>
        <dbReference type="EMBL" id="CAK8691028.1"/>
    </source>
</evidence>
<gene>
    <name evidence="11" type="ORF">CVLEPA_LOCUS23560</name>
</gene>
<feature type="transmembrane region" description="Helical" evidence="6">
    <location>
        <begin position="466"/>
        <end position="484"/>
    </location>
</feature>
<feature type="domain" description="GAIN-B" evidence="9">
    <location>
        <begin position="301"/>
        <end position="455"/>
    </location>
</feature>
<protein>
    <submittedName>
        <fullName evidence="11">Uncharacterized protein</fullName>
    </submittedName>
</protein>
<organism evidence="11 12">
    <name type="scientific">Clavelina lepadiformis</name>
    <name type="common">Light-bulb sea squirt</name>
    <name type="synonym">Ascidia lepadiformis</name>
    <dbReference type="NCBI Taxonomy" id="159417"/>
    <lineage>
        <taxon>Eukaryota</taxon>
        <taxon>Metazoa</taxon>
        <taxon>Chordata</taxon>
        <taxon>Tunicata</taxon>
        <taxon>Ascidiacea</taxon>
        <taxon>Aplousobranchia</taxon>
        <taxon>Clavelinidae</taxon>
        <taxon>Clavelina</taxon>
    </lineage>
</organism>
<feature type="transmembrane region" description="Helical" evidence="6">
    <location>
        <begin position="496"/>
        <end position="513"/>
    </location>
</feature>
<keyword evidence="7" id="KW-0732">Signal</keyword>
<keyword evidence="4 6" id="KW-0472">Membrane</keyword>
<comment type="caution">
    <text evidence="11">The sequence shown here is derived from an EMBL/GenBank/DDBJ whole genome shotgun (WGS) entry which is preliminary data.</text>
</comment>
<evidence type="ECO:0000256" key="6">
    <source>
        <dbReference type="SAM" id="Phobius"/>
    </source>
</evidence>
<dbReference type="InterPro" id="IPR000832">
    <property type="entry name" value="GPCR_2_secretin-like"/>
</dbReference>
<evidence type="ECO:0000259" key="9">
    <source>
        <dbReference type="PROSITE" id="PS50221"/>
    </source>
</evidence>
<feature type="transmembrane region" description="Helical" evidence="6">
    <location>
        <begin position="625"/>
        <end position="651"/>
    </location>
</feature>
<reference evidence="11 12" key="1">
    <citation type="submission" date="2024-02" db="EMBL/GenBank/DDBJ databases">
        <authorList>
            <person name="Daric V."/>
            <person name="Darras S."/>
        </authorList>
    </citation>
    <scope>NUCLEOTIDE SEQUENCE [LARGE SCALE GENOMIC DNA]</scope>
</reference>